<keyword evidence="6" id="KW-1185">Reference proteome</keyword>
<dbReference type="NCBIfam" id="NF005308">
    <property type="entry name" value="PRK06840.1"/>
    <property type="match status" value="1"/>
</dbReference>
<accession>A0ABY5P983</accession>
<dbReference type="Pfam" id="PF08545">
    <property type="entry name" value="ACP_syn_III"/>
    <property type="match status" value="1"/>
</dbReference>
<dbReference type="PANTHER" id="PTHR34069:SF3">
    <property type="entry name" value="ACYL-COA:ACYL-COA ALKYLTRANSFERASE"/>
    <property type="match status" value="1"/>
</dbReference>
<evidence type="ECO:0000256" key="1">
    <source>
        <dbReference type="ARBA" id="ARBA00022679"/>
    </source>
</evidence>
<keyword evidence="2" id="KW-0012">Acyltransferase</keyword>
<organism evidence="5 6">
    <name type="scientific">Fundicoccus culcitae</name>
    <dbReference type="NCBI Taxonomy" id="2969821"/>
    <lineage>
        <taxon>Bacteria</taxon>
        <taxon>Bacillati</taxon>
        <taxon>Bacillota</taxon>
        <taxon>Bacilli</taxon>
        <taxon>Lactobacillales</taxon>
        <taxon>Aerococcaceae</taxon>
        <taxon>Fundicoccus</taxon>
    </lineage>
</organism>
<dbReference type="RefSeq" id="WP_313794477.1">
    <property type="nucleotide sequence ID" value="NZ_CP102453.1"/>
</dbReference>
<protein>
    <submittedName>
        <fullName evidence="5">3-oxoacyl-ACP synthase</fullName>
    </submittedName>
</protein>
<evidence type="ECO:0000259" key="4">
    <source>
        <dbReference type="Pfam" id="PF08545"/>
    </source>
</evidence>
<feature type="domain" description="Beta-ketoacyl-[acyl-carrier-protein] synthase III C-terminal" evidence="3">
    <location>
        <begin position="248"/>
        <end position="336"/>
    </location>
</feature>
<name>A0ABY5P983_9LACT</name>
<evidence type="ECO:0000259" key="3">
    <source>
        <dbReference type="Pfam" id="PF08541"/>
    </source>
</evidence>
<dbReference type="Proteomes" id="UP001315967">
    <property type="component" value="Chromosome"/>
</dbReference>
<keyword evidence="1" id="KW-0808">Transferase</keyword>
<dbReference type="Pfam" id="PF08541">
    <property type="entry name" value="ACP_syn_III_C"/>
    <property type="match status" value="1"/>
</dbReference>
<evidence type="ECO:0000256" key="2">
    <source>
        <dbReference type="ARBA" id="ARBA00023315"/>
    </source>
</evidence>
<dbReference type="EMBL" id="CP102453">
    <property type="protein sequence ID" value="UUX34983.1"/>
    <property type="molecule type" value="Genomic_DNA"/>
</dbReference>
<dbReference type="InterPro" id="IPR013751">
    <property type="entry name" value="ACP_syn_III_N"/>
</dbReference>
<dbReference type="SUPFAM" id="SSF53901">
    <property type="entry name" value="Thiolase-like"/>
    <property type="match status" value="1"/>
</dbReference>
<dbReference type="InterPro" id="IPR013747">
    <property type="entry name" value="ACP_syn_III_C"/>
</dbReference>
<feature type="domain" description="Beta-ketoacyl-[acyl-carrier-protein] synthase III N-terminal" evidence="4">
    <location>
        <begin position="110"/>
        <end position="191"/>
    </location>
</feature>
<evidence type="ECO:0000313" key="5">
    <source>
        <dbReference type="EMBL" id="UUX34983.1"/>
    </source>
</evidence>
<dbReference type="InterPro" id="IPR016039">
    <property type="entry name" value="Thiolase-like"/>
</dbReference>
<dbReference type="PANTHER" id="PTHR34069">
    <property type="entry name" value="3-OXOACYL-[ACYL-CARRIER-PROTEIN] SYNTHASE 3"/>
    <property type="match status" value="1"/>
</dbReference>
<sequence length="341" mass="37108">MAHVGLIGIGVYLPENTVSNVEISERTGGVWSPEAVKEKLGINQKYEATQKEGTQIMGAWAAQKAIEDAGISADDIDVILCISDEWKEHPLTTSAMVVQDYIGANNAWGIDVQNRCSTTISAMKMAKDMILGSDDIETVLIAGGYRNGDLIDYTEKDSSMFFDLSAGGGAFILQKNAGKNVLLGSKIISDGSVAHYAGVEIGGINQPATKDNVEEAYHSLKLMNAPELKAMLNTKSMDNWMLCIDEALAKSDLTRDDIDYLNILHIKRSGHLDMLNRLNLTEDQSVYLEDYGHVGQIDQMISMQLGLEQGKIQDGSVVCTIAAGIGYAWAANVIKWGPYHE</sequence>
<reference evidence="5 6" key="1">
    <citation type="submission" date="2022-08" db="EMBL/GenBank/DDBJ databases">
        <title>Aerococcaceae sp. nov isolated from spoiled eye mask.</title>
        <authorList>
            <person name="Zhou G."/>
            <person name="Xie X.-B."/>
            <person name="Shi Q.-S."/>
            <person name="Wang Y.-S."/>
            <person name="Wen X."/>
            <person name="Peng H."/>
            <person name="Yang X.-J."/>
            <person name="Tao H.-B."/>
            <person name="Huang X.-M."/>
        </authorList>
    </citation>
    <scope>NUCLEOTIDE SEQUENCE [LARGE SCALE GENOMIC DNA]</scope>
    <source>
        <strain evidence="6">DM20194951</strain>
    </source>
</reference>
<proteinExistence type="predicted"/>
<evidence type="ECO:0000313" key="6">
    <source>
        <dbReference type="Proteomes" id="UP001315967"/>
    </source>
</evidence>
<dbReference type="Gene3D" id="3.40.47.10">
    <property type="match status" value="1"/>
</dbReference>
<gene>
    <name evidence="5" type="ORF">NRE15_04880</name>
</gene>